<sequence length="168" mass="20188">MKELKYLNGYQKHLLEGVETMIKKNKLHQYILNNYPKPHKVANDKMLYNYVMELKNEYLKKGDPISKVLYDPKISLENQALGLHTYVSRVQGKKLKSKNEIRIASVFKRMPVEFLRVIVVHELAHLREKNHDKPFYKLCQHMEPNYFQLEFDMRLYLTYMDVFGKSLY</sequence>
<dbReference type="AlphaFoldDB" id="A0A9W6GL55"/>
<reference evidence="2" key="1">
    <citation type="submission" date="2022-12" db="EMBL/GenBank/DDBJ databases">
        <title>Reference genome sequencing for broad-spectrum identification of bacterial and archaeal isolates by mass spectrometry.</title>
        <authorList>
            <person name="Sekiguchi Y."/>
            <person name="Tourlousse D.M."/>
        </authorList>
    </citation>
    <scope>NUCLEOTIDE SEQUENCE</scope>
    <source>
        <strain evidence="2">10succ1</strain>
    </source>
</reference>
<dbReference type="PANTHER" id="PTHR30399">
    <property type="entry name" value="UNCHARACTERIZED PROTEIN YGJP"/>
    <property type="match status" value="1"/>
</dbReference>
<comment type="caution">
    <text evidence="2">The sequence shown here is derived from an EMBL/GenBank/DDBJ whole genome shotgun (WGS) entry which is preliminary data.</text>
</comment>
<dbReference type="EMBL" id="BSDY01000005">
    <property type="protein sequence ID" value="GLI55826.1"/>
    <property type="molecule type" value="Genomic_DNA"/>
</dbReference>
<protein>
    <recommendedName>
        <fullName evidence="1">YgjP-like metallopeptidase domain-containing protein</fullName>
    </recommendedName>
</protein>
<gene>
    <name evidence="2" type="ORF">PM10SUCC1_13400</name>
</gene>
<dbReference type="InterPro" id="IPR053136">
    <property type="entry name" value="UTP_pyrophosphatase-like"/>
</dbReference>
<feature type="domain" description="YgjP-like metallopeptidase" evidence="1">
    <location>
        <begin position="96"/>
        <end position="148"/>
    </location>
</feature>
<dbReference type="InterPro" id="IPR002725">
    <property type="entry name" value="YgjP-like_metallopeptidase"/>
</dbReference>
<dbReference type="Gene3D" id="3.30.2010.10">
    <property type="entry name" value="Metalloproteases ('zincins'), catalytic domain"/>
    <property type="match status" value="1"/>
</dbReference>
<proteinExistence type="predicted"/>
<dbReference type="RefSeq" id="WP_281834572.1">
    <property type="nucleotide sequence ID" value="NZ_BSDY01000005.1"/>
</dbReference>
<organism evidence="2 3">
    <name type="scientific">Propionigenium maris DSM 9537</name>
    <dbReference type="NCBI Taxonomy" id="1123000"/>
    <lineage>
        <taxon>Bacteria</taxon>
        <taxon>Fusobacteriati</taxon>
        <taxon>Fusobacteriota</taxon>
        <taxon>Fusobacteriia</taxon>
        <taxon>Fusobacteriales</taxon>
        <taxon>Fusobacteriaceae</taxon>
        <taxon>Propionigenium</taxon>
    </lineage>
</organism>
<dbReference type="Proteomes" id="UP001144471">
    <property type="component" value="Unassembled WGS sequence"/>
</dbReference>
<name>A0A9W6GL55_9FUSO</name>
<evidence type="ECO:0000313" key="2">
    <source>
        <dbReference type="EMBL" id="GLI55826.1"/>
    </source>
</evidence>
<accession>A0A9W6GL55</accession>
<evidence type="ECO:0000259" key="1">
    <source>
        <dbReference type="Pfam" id="PF01863"/>
    </source>
</evidence>
<dbReference type="Pfam" id="PF01863">
    <property type="entry name" value="YgjP-like"/>
    <property type="match status" value="1"/>
</dbReference>
<dbReference type="PANTHER" id="PTHR30399:SF1">
    <property type="entry name" value="UTP PYROPHOSPHATASE"/>
    <property type="match status" value="1"/>
</dbReference>
<keyword evidence="3" id="KW-1185">Reference proteome</keyword>
<evidence type="ECO:0000313" key="3">
    <source>
        <dbReference type="Proteomes" id="UP001144471"/>
    </source>
</evidence>